<proteinExistence type="predicted"/>
<keyword evidence="2" id="KW-1185">Reference proteome</keyword>
<reference evidence="1 2" key="1">
    <citation type="submission" date="2024-01" db="EMBL/GenBank/DDBJ databases">
        <title>The complete chloroplast genome sequence of Lithospermum erythrorhizon: insights into the phylogenetic relationship among Boraginaceae species and the maternal lineages of purple gromwells.</title>
        <authorList>
            <person name="Okada T."/>
            <person name="Watanabe K."/>
        </authorList>
    </citation>
    <scope>NUCLEOTIDE SEQUENCE [LARGE SCALE GENOMIC DNA]</scope>
</reference>
<dbReference type="AlphaFoldDB" id="A0AAV3R1N8"/>
<protein>
    <submittedName>
        <fullName evidence="1">Uncharacterized protein</fullName>
    </submittedName>
</protein>
<dbReference type="Proteomes" id="UP001454036">
    <property type="component" value="Unassembled WGS sequence"/>
</dbReference>
<evidence type="ECO:0000313" key="2">
    <source>
        <dbReference type="Proteomes" id="UP001454036"/>
    </source>
</evidence>
<comment type="caution">
    <text evidence="1">The sequence shown here is derived from an EMBL/GenBank/DDBJ whole genome shotgun (WGS) entry which is preliminary data.</text>
</comment>
<evidence type="ECO:0000313" key="1">
    <source>
        <dbReference type="EMBL" id="GAA0169770.1"/>
    </source>
</evidence>
<accession>A0AAV3R1N8</accession>
<gene>
    <name evidence="1" type="ORF">LIER_24178</name>
</gene>
<dbReference type="EMBL" id="BAABME010006968">
    <property type="protein sequence ID" value="GAA0169770.1"/>
    <property type="molecule type" value="Genomic_DNA"/>
</dbReference>
<sequence>MWQPFIEGLAQLDFSCIPTYFLHVEVVSCAVVMCPDLHYHPPPLILMKLVKERDSLALTTKKLRDLAKVILSHVNQPMYLDAGY</sequence>
<organism evidence="1 2">
    <name type="scientific">Lithospermum erythrorhizon</name>
    <name type="common">Purple gromwell</name>
    <name type="synonym">Lithospermum officinale var. erythrorhizon</name>
    <dbReference type="NCBI Taxonomy" id="34254"/>
    <lineage>
        <taxon>Eukaryota</taxon>
        <taxon>Viridiplantae</taxon>
        <taxon>Streptophyta</taxon>
        <taxon>Embryophyta</taxon>
        <taxon>Tracheophyta</taxon>
        <taxon>Spermatophyta</taxon>
        <taxon>Magnoliopsida</taxon>
        <taxon>eudicotyledons</taxon>
        <taxon>Gunneridae</taxon>
        <taxon>Pentapetalae</taxon>
        <taxon>asterids</taxon>
        <taxon>lamiids</taxon>
        <taxon>Boraginales</taxon>
        <taxon>Boraginaceae</taxon>
        <taxon>Boraginoideae</taxon>
        <taxon>Lithospermeae</taxon>
        <taxon>Lithospermum</taxon>
    </lineage>
</organism>
<name>A0AAV3R1N8_LITER</name>